<evidence type="ECO:0000313" key="1">
    <source>
        <dbReference type="EMBL" id="KAI0038895.1"/>
    </source>
</evidence>
<reference evidence="1" key="1">
    <citation type="submission" date="2021-02" db="EMBL/GenBank/DDBJ databases">
        <authorList>
            <consortium name="DOE Joint Genome Institute"/>
            <person name="Ahrendt S."/>
            <person name="Looney B.P."/>
            <person name="Miyauchi S."/>
            <person name="Morin E."/>
            <person name="Drula E."/>
            <person name="Courty P.E."/>
            <person name="Chicoki N."/>
            <person name="Fauchery L."/>
            <person name="Kohler A."/>
            <person name="Kuo A."/>
            <person name="Labutti K."/>
            <person name="Pangilinan J."/>
            <person name="Lipzen A."/>
            <person name="Riley R."/>
            <person name="Andreopoulos W."/>
            <person name="He G."/>
            <person name="Johnson J."/>
            <person name="Barry K.W."/>
            <person name="Grigoriev I.V."/>
            <person name="Nagy L."/>
            <person name="Hibbett D."/>
            <person name="Henrissat B."/>
            <person name="Matheny P.B."/>
            <person name="Labbe J."/>
            <person name="Martin F."/>
        </authorList>
    </citation>
    <scope>NUCLEOTIDE SEQUENCE</scope>
    <source>
        <strain evidence="1">FP105234-sp</strain>
    </source>
</reference>
<sequence>MSSEESLIIIASGRKVFAQIYKPTSTPASAIPILFIHGLMGTHDAWKHILPIFPTHTRILYDLFGHGRTPYDTPATPATLAEDARDVVAHFGFAKQKVDVVAHSGGAIAALEFAATYPGAVRNLVLLGPPAVPLPKEQMEQNIQFVKAQGLPAVLAMQKNFLGAAAKDDASIHEALAAQVGGQKLEGILAIFDAMAASQAKEVAVDKVAVFYGKEDPASGKEGAEALARRLGGEVGELPCGHWFMLEAPQLLGEELIKIIGA</sequence>
<evidence type="ECO:0000313" key="2">
    <source>
        <dbReference type="Proteomes" id="UP000814033"/>
    </source>
</evidence>
<comment type="caution">
    <text evidence="1">The sequence shown here is derived from an EMBL/GenBank/DDBJ whole genome shotgun (WGS) entry which is preliminary data.</text>
</comment>
<organism evidence="1 2">
    <name type="scientific">Auriscalpium vulgare</name>
    <dbReference type="NCBI Taxonomy" id="40419"/>
    <lineage>
        <taxon>Eukaryota</taxon>
        <taxon>Fungi</taxon>
        <taxon>Dikarya</taxon>
        <taxon>Basidiomycota</taxon>
        <taxon>Agaricomycotina</taxon>
        <taxon>Agaricomycetes</taxon>
        <taxon>Russulales</taxon>
        <taxon>Auriscalpiaceae</taxon>
        <taxon>Auriscalpium</taxon>
    </lineage>
</organism>
<dbReference type="Proteomes" id="UP000814033">
    <property type="component" value="Unassembled WGS sequence"/>
</dbReference>
<name>A0ACB8R567_9AGAM</name>
<reference evidence="1" key="2">
    <citation type="journal article" date="2022" name="New Phytol.">
        <title>Evolutionary transition to the ectomycorrhizal habit in the genomes of a hyperdiverse lineage of mushroom-forming fungi.</title>
        <authorList>
            <person name="Looney B."/>
            <person name="Miyauchi S."/>
            <person name="Morin E."/>
            <person name="Drula E."/>
            <person name="Courty P.E."/>
            <person name="Kohler A."/>
            <person name="Kuo A."/>
            <person name="LaButti K."/>
            <person name="Pangilinan J."/>
            <person name="Lipzen A."/>
            <person name="Riley R."/>
            <person name="Andreopoulos W."/>
            <person name="He G."/>
            <person name="Johnson J."/>
            <person name="Nolan M."/>
            <person name="Tritt A."/>
            <person name="Barry K.W."/>
            <person name="Grigoriev I.V."/>
            <person name="Nagy L.G."/>
            <person name="Hibbett D."/>
            <person name="Henrissat B."/>
            <person name="Matheny P.B."/>
            <person name="Labbe J."/>
            <person name="Martin F.M."/>
        </authorList>
    </citation>
    <scope>NUCLEOTIDE SEQUENCE</scope>
    <source>
        <strain evidence="1">FP105234-sp</strain>
    </source>
</reference>
<protein>
    <submittedName>
        <fullName evidence="1">Alpha/beta-hydrolase</fullName>
    </submittedName>
</protein>
<keyword evidence="2" id="KW-1185">Reference proteome</keyword>
<proteinExistence type="predicted"/>
<dbReference type="EMBL" id="MU276392">
    <property type="protein sequence ID" value="KAI0038895.1"/>
    <property type="molecule type" value="Genomic_DNA"/>
</dbReference>
<accession>A0ACB8R567</accession>
<gene>
    <name evidence="1" type="ORF">FA95DRAFT_1128218</name>
</gene>